<dbReference type="EMBL" id="JBHSKX010000001">
    <property type="protein sequence ID" value="MFC5365775.1"/>
    <property type="molecule type" value="Genomic_DNA"/>
</dbReference>
<evidence type="ECO:0000256" key="1">
    <source>
        <dbReference type="ARBA" id="ARBA00022801"/>
    </source>
</evidence>
<keyword evidence="5" id="KW-1185">Reference proteome</keyword>
<evidence type="ECO:0000259" key="3">
    <source>
        <dbReference type="Pfam" id="PF00561"/>
    </source>
</evidence>
<dbReference type="InterPro" id="IPR000639">
    <property type="entry name" value="Epox_hydrolase-like"/>
</dbReference>
<evidence type="ECO:0000256" key="2">
    <source>
        <dbReference type="SAM" id="MobiDB-lite"/>
    </source>
</evidence>
<proteinExistence type="predicted"/>
<dbReference type="GO" id="GO:0016787">
    <property type="term" value="F:hydrolase activity"/>
    <property type="evidence" value="ECO:0007669"/>
    <property type="project" value="UniProtKB-KW"/>
</dbReference>
<feature type="domain" description="AB hydrolase-1" evidence="3">
    <location>
        <begin position="85"/>
        <end position="330"/>
    </location>
</feature>
<dbReference type="InterPro" id="IPR029058">
    <property type="entry name" value="AB_hydrolase_fold"/>
</dbReference>
<keyword evidence="1 4" id="KW-0378">Hydrolase</keyword>
<reference evidence="4 5" key="1">
    <citation type="journal article" date="2019" name="Int. J. Syst. Evol. Microbiol.">
        <title>The Global Catalogue of Microorganisms (GCM) 10K type strain sequencing project: providing services to taxonomists for standard genome sequencing and annotation.</title>
        <authorList>
            <consortium name="The Broad Institute Genomics Platform"/>
            <consortium name="The Broad Institute Genome Sequencing Center for Infectious Disease"/>
            <person name="Wu L."/>
            <person name="Ma J."/>
        </authorList>
    </citation>
    <scope>NUCLEOTIDE SEQUENCE [LARGE SCALE GENOMIC DNA]</scope>
    <source>
        <strain evidence="4 5">CGMCC 1.12237</strain>
    </source>
</reference>
<feature type="region of interest" description="Disordered" evidence="2">
    <location>
        <begin position="1"/>
        <end position="63"/>
    </location>
</feature>
<organism evidence="4 5">
    <name type="scientific">Salinirubrum litoreum</name>
    <dbReference type="NCBI Taxonomy" id="1126234"/>
    <lineage>
        <taxon>Archaea</taxon>
        <taxon>Methanobacteriati</taxon>
        <taxon>Methanobacteriota</taxon>
        <taxon>Stenosarchaea group</taxon>
        <taxon>Halobacteria</taxon>
        <taxon>Halobacteriales</taxon>
        <taxon>Haloferacaceae</taxon>
        <taxon>Salinirubrum</taxon>
    </lineage>
</organism>
<dbReference type="PANTHER" id="PTHR43329">
    <property type="entry name" value="EPOXIDE HYDROLASE"/>
    <property type="match status" value="1"/>
</dbReference>
<accession>A0ABD5R721</accession>
<dbReference type="InterPro" id="IPR000073">
    <property type="entry name" value="AB_hydrolase_1"/>
</dbReference>
<evidence type="ECO:0000313" key="5">
    <source>
        <dbReference type="Proteomes" id="UP001596201"/>
    </source>
</evidence>
<dbReference type="PRINTS" id="PR00412">
    <property type="entry name" value="EPOXHYDRLASE"/>
</dbReference>
<protein>
    <submittedName>
        <fullName evidence="4">Alpha/beta fold hydrolase</fullName>
    </submittedName>
</protein>
<dbReference type="SUPFAM" id="SSF53474">
    <property type="entry name" value="alpha/beta-Hydrolases"/>
    <property type="match status" value="1"/>
</dbReference>
<sequence>MVGRRGGSDRVTMTGEPPARPDGGSATDGESATDGDVTGGESPPSERSATDGDDALPPEVPGESVYVETNGITLHTVQAGPEDGPLVVLLHGFPEFWYGWHDQIRPLAEAGFRVVVPDQRGYNLSDKPEGVDAYRIDELAADVVGLIDAQGREQAAVVGHDWGAAVAWWTALHHPERVSRLVTVNVPHPSIMSRTLRRSWTQRFKSVYMLFFQVPVLPELVSSARDWETVVRTLKRSSLPGTFSETDLERYREAWSRPGAFRAMLNWYRAMVRRRDSPRTERVTVPTLVLWGAQDRFLSRSMARPSADLCDDGRVTFFEDATHWVQHEEPVKVAAALVEFLSE</sequence>
<dbReference type="Proteomes" id="UP001596201">
    <property type="component" value="Unassembled WGS sequence"/>
</dbReference>
<dbReference type="AlphaFoldDB" id="A0ABD5R721"/>
<dbReference type="PRINTS" id="PR00111">
    <property type="entry name" value="ABHYDROLASE"/>
</dbReference>
<comment type="caution">
    <text evidence="4">The sequence shown here is derived from an EMBL/GenBank/DDBJ whole genome shotgun (WGS) entry which is preliminary data.</text>
</comment>
<dbReference type="RefSeq" id="WP_303645203.1">
    <property type="nucleotide sequence ID" value="NZ_JAJCVJ010000001.1"/>
</dbReference>
<gene>
    <name evidence="4" type="ORF">ACFPJ5_02415</name>
</gene>
<name>A0ABD5R721_9EURY</name>
<evidence type="ECO:0000313" key="4">
    <source>
        <dbReference type="EMBL" id="MFC5365775.1"/>
    </source>
</evidence>
<dbReference type="Pfam" id="PF00561">
    <property type="entry name" value="Abhydrolase_1"/>
    <property type="match status" value="1"/>
</dbReference>
<dbReference type="Gene3D" id="3.40.50.1820">
    <property type="entry name" value="alpha/beta hydrolase"/>
    <property type="match status" value="1"/>
</dbReference>